<evidence type="ECO:0000313" key="2">
    <source>
        <dbReference type="EMBL" id="KAG1299817.1"/>
    </source>
</evidence>
<comment type="caution">
    <text evidence="2">The sequence shown here is derived from an EMBL/GenBank/DDBJ whole genome shotgun (WGS) entry which is preliminary data.</text>
</comment>
<name>A0A9P6WX54_RHIOR</name>
<keyword evidence="3" id="KW-1185">Reference proteome</keyword>
<feature type="domain" description="Reverse transcriptase zinc-binding" evidence="1">
    <location>
        <begin position="5"/>
        <end position="61"/>
    </location>
</feature>
<sequence length="146" mass="17372">MPVSPESRSLWYRLLHRKLYSQSLLSRFDNGLTSSQCKFCSANTEDLQHLFVRCPMKWRVWIDAFNFFSPHLTFTQDDVCSILWSFRQFTFVDNIDLWTLSCCVLSVIWRAHWRFTIDGFPFIDKQLVTRAMSQFATLTRGRLDLD</sequence>
<dbReference type="Pfam" id="PF13966">
    <property type="entry name" value="zf-RVT"/>
    <property type="match status" value="1"/>
</dbReference>
<reference evidence="2" key="1">
    <citation type="journal article" date="2020" name="Microb. Genom.">
        <title>Genetic diversity of clinical and environmental Mucorales isolates obtained from an investigation of mucormycosis cases among solid organ transplant recipients.</title>
        <authorList>
            <person name="Nguyen M.H."/>
            <person name="Kaul D."/>
            <person name="Muto C."/>
            <person name="Cheng S.J."/>
            <person name="Richter R.A."/>
            <person name="Bruno V.M."/>
            <person name="Liu G."/>
            <person name="Beyhan S."/>
            <person name="Sundermann A.J."/>
            <person name="Mounaud S."/>
            <person name="Pasculle A.W."/>
            <person name="Nierman W.C."/>
            <person name="Driscoll E."/>
            <person name="Cumbie R."/>
            <person name="Clancy C.J."/>
            <person name="Dupont C.L."/>
        </authorList>
    </citation>
    <scope>NUCLEOTIDE SEQUENCE</scope>
    <source>
        <strain evidence="2">GL11</strain>
    </source>
</reference>
<accession>A0A9P6WX54</accession>
<dbReference type="AlphaFoldDB" id="A0A9P6WX54"/>
<evidence type="ECO:0000313" key="3">
    <source>
        <dbReference type="Proteomes" id="UP000716291"/>
    </source>
</evidence>
<proteinExistence type="predicted"/>
<dbReference type="Proteomes" id="UP000716291">
    <property type="component" value="Unassembled WGS sequence"/>
</dbReference>
<organism evidence="2 3">
    <name type="scientific">Rhizopus oryzae</name>
    <name type="common">Mucormycosis agent</name>
    <name type="synonym">Rhizopus arrhizus var. delemar</name>
    <dbReference type="NCBI Taxonomy" id="64495"/>
    <lineage>
        <taxon>Eukaryota</taxon>
        <taxon>Fungi</taxon>
        <taxon>Fungi incertae sedis</taxon>
        <taxon>Mucoromycota</taxon>
        <taxon>Mucoromycotina</taxon>
        <taxon>Mucoromycetes</taxon>
        <taxon>Mucorales</taxon>
        <taxon>Mucorineae</taxon>
        <taxon>Rhizopodaceae</taxon>
        <taxon>Rhizopus</taxon>
    </lineage>
</organism>
<evidence type="ECO:0000259" key="1">
    <source>
        <dbReference type="Pfam" id="PF13966"/>
    </source>
</evidence>
<gene>
    <name evidence="2" type="ORF">G6F64_012794</name>
</gene>
<dbReference type="OrthoDB" id="8021537at2759"/>
<dbReference type="InterPro" id="IPR026960">
    <property type="entry name" value="RVT-Znf"/>
</dbReference>
<dbReference type="EMBL" id="JAANQT010004269">
    <property type="protein sequence ID" value="KAG1299817.1"/>
    <property type="molecule type" value="Genomic_DNA"/>
</dbReference>
<protein>
    <recommendedName>
        <fullName evidence="1">Reverse transcriptase zinc-binding domain-containing protein</fullName>
    </recommendedName>
</protein>